<dbReference type="AlphaFoldDB" id="A0A0L6VH83"/>
<keyword evidence="2" id="KW-1185">Reference proteome</keyword>
<evidence type="ECO:0000313" key="1">
    <source>
        <dbReference type="EMBL" id="KNZ60089.1"/>
    </source>
</evidence>
<dbReference type="OrthoDB" id="2501122at2759"/>
<proteinExistence type="predicted"/>
<evidence type="ECO:0000313" key="2">
    <source>
        <dbReference type="Proteomes" id="UP000037035"/>
    </source>
</evidence>
<dbReference type="VEuPathDB" id="FungiDB:VP01_1611g2"/>
<dbReference type="Proteomes" id="UP000037035">
    <property type="component" value="Unassembled WGS sequence"/>
</dbReference>
<comment type="caution">
    <text evidence="1">The sequence shown here is derived from an EMBL/GenBank/DDBJ whole genome shotgun (WGS) entry which is preliminary data.</text>
</comment>
<organism evidence="1 2">
    <name type="scientific">Puccinia sorghi</name>
    <dbReference type="NCBI Taxonomy" id="27349"/>
    <lineage>
        <taxon>Eukaryota</taxon>
        <taxon>Fungi</taxon>
        <taxon>Dikarya</taxon>
        <taxon>Basidiomycota</taxon>
        <taxon>Pucciniomycotina</taxon>
        <taxon>Pucciniomycetes</taxon>
        <taxon>Pucciniales</taxon>
        <taxon>Pucciniaceae</taxon>
        <taxon>Puccinia</taxon>
    </lineage>
</organism>
<sequence>MLRHSSTSSALAPFLLTVRLYPSLPSSVVDPGNSSNQIIAVSSSRKDPHKFLVQHYHLPQSSVRSPYNAYQIDLDASTEHSHSPEIVTAIELTVTNRAALSPCLLFGTATGSLYLTRSDFSRPHSKLRQLHRSRVIGLTSCPLETQPTILISASSTEFLLWDLDDRRPQPTCLRAFGRHNPKFLPNPYSSILVGIEFRRITTEEVNLLAEFENGLISCWSLQDLLRHESTKLAARVFSARHQNSFKLLDACCASAEGEDFHMFYVDPQEGWVQKSGTSRKLFQLARPISRLVCIRCDHLSQKASFFFFSLLLRGAKIHIVMIELLTLFRETKELMKIEINESSHLESPDVAITQVESDCVWFHYDRPNGWLVTFKSTTQEMSVRQIDQSIQTIQSLNPHPQAQFKRRDSSVIWNTGVLTEGDSSSRDADLMKVLRDELDQLSKFPSHLRLAIYKRMLIQSNQQEDELTATFYECLARPSPEIFLKKFRAAWKLEEAGFQFSLETSVVLLSIFHGMGKFSESSLIDKLAPIIYSFLKILESAEEIRKLDNGEESIELVETYKVSWLMLDRFGEGAFGEKGNNQSERKKNSEFFVQNVTQRLSQRGGSSIGSSLLSHLANHLVSIGECLPHLTHGFLMGFCSPGSFELSDDSWFMTQRVVTSITDYSDTFNHRSLMDHLVIGHSGLTSMVEICGRLLEYFGEEIMSLNTRTDILVKIYSPLLLINIQVLSSSSLLLIKS</sequence>
<gene>
    <name evidence="1" type="ORF">VP01_1611g2</name>
</gene>
<accession>A0A0L6VH83</accession>
<protein>
    <submittedName>
        <fullName evidence="1">Uncharacterized protein</fullName>
    </submittedName>
</protein>
<name>A0A0L6VH83_9BASI</name>
<dbReference type="EMBL" id="LAVV01006406">
    <property type="protein sequence ID" value="KNZ60089.1"/>
    <property type="molecule type" value="Genomic_DNA"/>
</dbReference>
<reference evidence="1 2" key="1">
    <citation type="submission" date="2015-08" db="EMBL/GenBank/DDBJ databases">
        <title>Next Generation Sequencing and Analysis of the Genome of Puccinia sorghi L Schw, the Causal Agent of Maize Common Rust.</title>
        <authorList>
            <person name="Rochi L."/>
            <person name="Burguener G."/>
            <person name="Darino M."/>
            <person name="Turjanski A."/>
            <person name="Kreff E."/>
            <person name="Dieguez M.J."/>
            <person name="Sacco F."/>
        </authorList>
    </citation>
    <scope>NUCLEOTIDE SEQUENCE [LARGE SCALE GENOMIC DNA]</scope>
    <source>
        <strain evidence="1 2">RO10H11247</strain>
    </source>
</reference>